<reference evidence="1 2" key="1">
    <citation type="journal article" date="2013" name="Curr. Biol.">
        <title>The Genome of the Foraminiferan Reticulomyxa filosa.</title>
        <authorList>
            <person name="Glockner G."/>
            <person name="Hulsmann N."/>
            <person name="Schleicher M."/>
            <person name="Noegel A.A."/>
            <person name="Eichinger L."/>
            <person name="Gallinger C."/>
            <person name="Pawlowski J."/>
            <person name="Sierra R."/>
            <person name="Euteneuer U."/>
            <person name="Pillet L."/>
            <person name="Moustafa A."/>
            <person name="Platzer M."/>
            <person name="Groth M."/>
            <person name="Szafranski K."/>
            <person name="Schliwa M."/>
        </authorList>
    </citation>
    <scope>NUCLEOTIDE SEQUENCE [LARGE SCALE GENOMIC DNA]</scope>
</reference>
<proteinExistence type="predicted"/>
<organism evidence="1 2">
    <name type="scientific">Reticulomyxa filosa</name>
    <dbReference type="NCBI Taxonomy" id="46433"/>
    <lineage>
        <taxon>Eukaryota</taxon>
        <taxon>Sar</taxon>
        <taxon>Rhizaria</taxon>
        <taxon>Retaria</taxon>
        <taxon>Foraminifera</taxon>
        <taxon>Monothalamids</taxon>
        <taxon>Reticulomyxidae</taxon>
        <taxon>Reticulomyxa</taxon>
    </lineage>
</organism>
<sequence length="143" mass="16988">MCLVFEYNNNRVSWIPLNPPMSADISTYNWNKEFVEMKQFVIKQFDLNDKYVLFRNAKDKGNTIDSERELKSIWESMLLNRNGLTVFQLVVETMAKQMESENELDNIIKYFENSVQKISQVQVYFPDFSSSYNEACQKLKKRV</sequence>
<dbReference type="Proteomes" id="UP000023152">
    <property type="component" value="Unassembled WGS sequence"/>
</dbReference>
<dbReference type="EMBL" id="ASPP01021739">
    <property type="protein sequence ID" value="ETO12086.1"/>
    <property type="molecule type" value="Genomic_DNA"/>
</dbReference>
<accession>X6MEI5</accession>
<keyword evidence="2" id="KW-1185">Reference proteome</keyword>
<evidence type="ECO:0000313" key="1">
    <source>
        <dbReference type="EMBL" id="ETO12086.1"/>
    </source>
</evidence>
<feature type="non-terminal residue" evidence="1">
    <location>
        <position position="143"/>
    </location>
</feature>
<gene>
    <name evidence="1" type="ORF">RFI_25287</name>
</gene>
<evidence type="ECO:0000313" key="2">
    <source>
        <dbReference type="Proteomes" id="UP000023152"/>
    </source>
</evidence>
<protein>
    <submittedName>
        <fullName evidence="1">Uncharacterized protein</fullName>
    </submittedName>
</protein>
<dbReference type="AlphaFoldDB" id="X6MEI5"/>
<comment type="caution">
    <text evidence="1">The sequence shown here is derived from an EMBL/GenBank/DDBJ whole genome shotgun (WGS) entry which is preliminary data.</text>
</comment>
<name>X6MEI5_RETFI</name>